<gene>
    <name evidence="1" type="ORF">RRG08_028604</name>
</gene>
<organism evidence="1 2">
    <name type="scientific">Elysia crispata</name>
    <name type="common">lettuce slug</name>
    <dbReference type="NCBI Taxonomy" id="231223"/>
    <lineage>
        <taxon>Eukaryota</taxon>
        <taxon>Metazoa</taxon>
        <taxon>Spiralia</taxon>
        <taxon>Lophotrochozoa</taxon>
        <taxon>Mollusca</taxon>
        <taxon>Gastropoda</taxon>
        <taxon>Heterobranchia</taxon>
        <taxon>Euthyneura</taxon>
        <taxon>Panpulmonata</taxon>
        <taxon>Sacoglossa</taxon>
        <taxon>Placobranchoidea</taxon>
        <taxon>Plakobranchidae</taxon>
        <taxon>Elysia</taxon>
    </lineage>
</organism>
<keyword evidence="2" id="KW-1185">Reference proteome</keyword>
<proteinExistence type="predicted"/>
<sequence length="103" mass="11376">MLVATSICRLSSSNLPHIYRSASRHLNLSTLLLQPATYILICQSPPQSVDSPPPTCHIYTDLPVATSICRLSCSNLPHMYRSASRHLNLSTLLLQPATYILIC</sequence>
<protein>
    <submittedName>
        <fullName evidence="1">Uncharacterized protein</fullName>
    </submittedName>
</protein>
<dbReference type="Proteomes" id="UP001283361">
    <property type="component" value="Unassembled WGS sequence"/>
</dbReference>
<dbReference type="AlphaFoldDB" id="A0AAE0ZTA9"/>
<comment type="caution">
    <text evidence="1">The sequence shown here is derived from an EMBL/GenBank/DDBJ whole genome shotgun (WGS) entry which is preliminary data.</text>
</comment>
<name>A0AAE0ZTA9_9GAST</name>
<dbReference type="EMBL" id="JAWDGP010003375">
    <property type="protein sequence ID" value="KAK3774948.1"/>
    <property type="molecule type" value="Genomic_DNA"/>
</dbReference>
<evidence type="ECO:0000313" key="1">
    <source>
        <dbReference type="EMBL" id="KAK3774948.1"/>
    </source>
</evidence>
<reference evidence="1" key="1">
    <citation type="journal article" date="2023" name="G3 (Bethesda)">
        <title>A reference genome for the long-term kleptoplast-retaining sea slug Elysia crispata morphotype clarki.</title>
        <authorList>
            <person name="Eastman K.E."/>
            <person name="Pendleton A.L."/>
            <person name="Shaikh M.A."/>
            <person name="Suttiyut T."/>
            <person name="Ogas R."/>
            <person name="Tomko P."/>
            <person name="Gavelis G."/>
            <person name="Widhalm J.R."/>
            <person name="Wisecaver J.H."/>
        </authorList>
    </citation>
    <scope>NUCLEOTIDE SEQUENCE</scope>
    <source>
        <strain evidence="1">ECLA1</strain>
    </source>
</reference>
<evidence type="ECO:0000313" key="2">
    <source>
        <dbReference type="Proteomes" id="UP001283361"/>
    </source>
</evidence>
<accession>A0AAE0ZTA9</accession>